<reference evidence="5 6" key="1">
    <citation type="journal article" date="2018" name="Cell">
        <title>The Chara Genome: Secondary Complexity and Implications for Plant Terrestrialization.</title>
        <authorList>
            <person name="Nishiyama T."/>
            <person name="Sakayama H."/>
            <person name="Vries J.D."/>
            <person name="Buschmann H."/>
            <person name="Saint-Marcoux D."/>
            <person name="Ullrich K.K."/>
            <person name="Haas F.B."/>
            <person name="Vanderstraeten L."/>
            <person name="Becker D."/>
            <person name="Lang D."/>
            <person name="Vosolsobe S."/>
            <person name="Rombauts S."/>
            <person name="Wilhelmsson P.K.I."/>
            <person name="Janitza P."/>
            <person name="Kern R."/>
            <person name="Heyl A."/>
            <person name="Rumpler F."/>
            <person name="Villalobos L.I.A.C."/>
            <person name="Clay J.M."/>
            <person name="Skokan R."/>
            <person name="Toyoda A."/>
            <person name="Suzuki Y."/>
            <person name="Kagoshima H."/>
            <person name="Schijlen E."/>
            <person name="Tajeshwar N."/>
            <person name="Catarino B."/>
            <person name="Hetherington A.J."/>
            <person name="Saltykova A."/>
            <person name="Bonnot C."/>
            <person name="Breuninger H."/>
            <person name="Symeonidi A."/>
            <person name="Radhakrishnan G.V."/>
            <person name="Van Nieuwerburgh F."/>
            <person name="Deforce D."/>
            <person name="Chang C."/>
            <person name="Karol K.G."/>
            <person name="Hedrich R."/>
            <person name="Ulvskov P."/>
            <person name="Glockner G."/>
            <person name="Delwiche C.F."/>
            <person name="Petrasek J."/>
            <person name="Van de Peer Y."/>
            <person name="Friml J."/>
            <person name="Beilby M."/>
            <person name="Dolan L."/>
            <person name="Kohara Y."/>
            <person name="Sugano S."/>
            <person name="Fujiyama A."/>
            <person name="Delaux P.-M."/>
            <person name="Quint M."/>
            <person name="TheiBen G."/>
            <person name="Hagemann M."/>
            <person name="Harholt J."/>
            <person name="Dunand C."/>
            <person name="Zachgo S."/>
            <person name="Langdale J."/>
            <person name="Maumus F."/>
            <person name="Straeten D.V.D."/>
            <person name="Gould S.B."/>
            <person name="Rensing S.A."/>
        </authorList>
    </citation>
    <scope>NUCLEOTIDE SEQUENCE [LARGE SCALE GENOMIC DNA]</scope>
    <source>
        <strain evidence="5 6">S276</strain>
    </source>
</reference>
<feature type="compositionally biased region" description="Polar residues" evidence="3">
    <location>
        <begin position="853"/>
        <end position="877"/>
    </location>
</feature>
<feature type="region of interest" description="Disordered" evidence="3">
    <location>
        <begin position="849"/>
        <end position="884"/>
    </location>
</feature>
<keyword evidence="1" id="KW-0862">Zinc</keyword>
<feature type="compositionally biased region" description="Basic and acidic residues" evidence="3">
    <location>
        <begin position="628"/>
        <end position="650"/>
    </location>
</feature>
<keyword evidence="1" id="KW-0863">Zinc-finger</keyword>
<feature type="region of interest" description="Disordered" evidence="3">
    <location>
        <begin position="201"/>
        <end position="291"/>
    </location>
</feature>
<evidence type="ECO:0000313" key="6">
    <source>
        <dbReference type="Proteomes" id="UP000265515"/>
    </source>
</evidence>
<feature type="coiled-coil region" evidence="2">
    <location>
        <begin position="142"/>
        <end position="169"/>
    </location>
</feature>
<feature type="compositionally biased region" description="Basic and acidic residues" evidence="3">
    <location>
        <begin position="237"/>
        <end position="254"/>
    </location>
</feature>
<keyword evidence="2" id="KW-0175">Coiled coil</keyword>
<evidence type="ECO:0000313" key="5">
    <source>
        <dbReference type="EMBL" id="GBG73435.1"/>
    </source>
</evidence>
<sequence length="884" mass="100703">MDWRNVICWHCGQKGHTIKFCHVRRNDEDEGLISTNYDGDMYDKFGYYLDPKTPGGTRKEALRRAEAGAPPTPLAIFQIWQEKEVRYDITVEVGESEEMEQGRRLGAIKEEPIIVESDDEIEEDCWNELRHAKVGEDCWREARQTMERMEDLVAKVGRYQQKLADMCEEVKEWRGKESLVYLYDMGPGSQGGSGNLPGVTFSGPTPRSGMTYRSPSRSGRVLHAVRTRAKGAVSLEEPAKDVPEPSGEKEVVDVREEEEDEDDRLRKEEDEKAEQRVKKRGAKPDTDKSSEVKKNKYVVRVEEGFDVEEIMDRILEGHNHLLNLKDVLASAPTLRDELQVRKYQLHEDLLTIEDGAMQVSKHEKVIGGVYLLANALLQEEVVRNTVQDQEEGDNVIHEREDDDFEEAPSRIFSPNGQMADPISGRIFRGSLSSWIISLSGEAPATLWYGRHATFPIESFQKTWRRQNLETNLTFEELLDSRARHIGAIEDRIEEAASRTADSRTKDKFRWDKMARVRKKALKVGDIVLLYDSSLEKQWSRKLDKRWLGPYRVTRCGEHRAYQIEELNGTAWKDWVSGSRLKKLVARDEEQREEQSAKERELDRKERAAREQEIRVQLRMKNLAELHERMQQVKEPEEVDDKSGKGTRTQEEDLPLFSEVLVSFDKLMDAAGRSRGHHQEMGVRLVSADLLNLRGVVKEGFAAARASDEKVGERLTKVAQKAYGQRVEWEREVEDLKKGLERQGKEMEAVKADMVKGPAIRKERPPAEAIGVEVFPPTTQGETMGQQEGQESVGQTMVEAESKRDLKRCQASTVPQDMPLVAGLRDALGFWATGSEPEGRVGEQVMRADDRATCPTSPEVPQQEVTSKISTVPSSVPSQEEDNMT</sequence>
<dbReference type="InterPro" id="IPR001878">
    <property type="entry name" value="Znf_CCHC"/>
</dbReference>
<name>A0A388KTP7_CHABU</name>
<keyword evidence="6" id="KW-1185">Reference proteome</keyword>
<organism evidence="5 6">
    <name type="scientific">Chara braunii</name>
    <name type="common">Braun's stonewort</name>
    <dbReference type="NCBI Taxonomy" id="69332"/>
    <lineage>
        <taxon>Eukaryota</taxon>
        <taxon>Viridiplantae</taxon>
        <taxon>Streptophyta</taxon>
        <taxon>Charophyceae</taxon>
        <taxon>Charales</taxon>
        <taxon>Characeae</taxon>
        <taxon>Chara</taxon>
    </lineage>
</organism>
<dbReference type="GO" id="GO:0003676">
    <property type="term" value="F:nucleic acid binding"/>
    <property type="evidence" value="ECO:0007669"/>
    <property type="project" value="InterPro"/>
</dbReference>
<feature type="region of interest" description="Disordered" evidence="3">
    <location>
        <begin position="628"/>
        <end position="651"/>
    </location>
</feature>
<dbReference type="EMBL" id="BFEA01000183">
    <property type="protein sequence ID" value="GBG73435.1"/>
    <property type="molecule type" value="Genomic_DNA"/>
</dbReference>
<evidence type="ECO:0000256" key="3">
    <source>
        <dbReference type="SAM" id="MobiDB-lite"/>
    </source>
</evidence>
<keyword evidence="1" id="KW-0479">Metal-binding</keyword>
<accession>A0A388KTP7</accession>
<proteinExistence type="predicted"/>
<evidence type="ECO:0000256" key="2">
    <source>
        <dbReference type="SAM" id="Coils"/>
    </source>
</evidence>
<evidence type="ECO:0000256" key="1">
    <source>
        <dbReference type="PROSITE-ProRule" id="PRU00047"/>
    </source>
</evidence>
<comment type="caution">
    <text evidence="5">The sequence shown here is derived from an EMBL/GenBank/DDBJ whole genome shotgun (WGS) entry which is preliminary data.</text>
</comment>
<protein>
    <recommendedName>
        <fullName evidence="4">CCHC-type domain-containing protein</fullName>
    </recommendedName>
</protein>
<dbReference type="Gramene" id="GBG73435">
    <property type="protein sequence ID" value="GBG73435"/>
    <property type="gene ID" value="CBR_g16151"/>
</dbReference>
<feature type="region of interest" description="Disordered" evidence="3">
    <location>
        <begin position="585"/>
        <end position="605"/>
    </location>
</feature>
<feature type="compositionally biased region" description="Basic and acidic residues" evidence="3">
    <location>
        <begin position="263"/>
        <end position="291"/>
    </location>
</feature>
<feature type="domain" description="CCHC-type" evidence="4">
    <location>
        <begin position="8"/>
        <end position="21"/>
    </location>
</feature>
<dbReference type="AlphaFoldDB" id="A0A388KTP7"/>
<dbReference type="GO" id="GO:0008270">
    <property type="term" value="F:zinc ion binding"/>
    <property type="evidence" value="ECO:0007669"/>
    <property type="project" value="UniProtKB-KW"/>
</dbReference>
<dbReference type="PROSITE" id="PS50158">
    <property type="entry name" value="ZF_CCHC"/>
    <property type="match status" value="1"/>
</dbReference>
<evidence type="ECO:0000259" key="4">
    <source>
        <dbReference type="PROSITE" id="PS50158"/>
    </source>
</evidence>
<feature type="coiled-coil region" evidence="2">
    <location>
        <begin position="725"/>
        <end position="752"/>
    </location>
</feature>
<gene>
    <name evidence="5" type="ORF">CBR_g16151</name>
</gene>
<dbReference type="Proteomes" id="UP000265515">
    <property type="component" value="Unassembled WGS sequence"/>
</dbReference>